<name>A0A3P7N3M7_DIBLA</name>
<dbReference type="Proteomes" id="UP000281553">
    <property type="component" value="Unassembled WGS sequence"/>
</dbReference>
<protein>
    <submittedName>
        <fullName evidence="1">Uncharacterized protein</fullName>
    </submittedName>
</protein>
<gene>
    <name evidence="1" type="ORF">DILT_LOCUS14659</name>
</gene>
<dbReference type="PANTHER" id="PTHR47020:SF1">
    <property type="entry name" value="HILLARIN"/>
    <property type="match status" value="1"/>
</dbReference>
<dbReference type="EMBL" id="UYRU01075249">
    <property type="protein sequence ID" value="VDN25631.1"/>
    <property type="molecule type" value="Genomic_DNA"/>
</dbReference>
<dbReference type="AlphaFoldDB" id="A0A3P7N3M7"/>
<sequence length="94" mass="10945">MSLVQDTLQPVDEYAVLVAQQQQDNFKQLLWQLIYARNITSELERARAIFLWLCTKDLNKMKFDKVKSGSPEETLMDIHMGKSSYAEAFLTLCR</sequence>
<keyword evidence="2" id="KW-1185">Reference proteome</keyword>
<proteinExistence type="predicted"/>
<dbReference type="PANTHER" id="PTHR47020">
    <property type="entry name" value="HILLARIN"/>
    <property type="match status" value="1"/>
</dbReference>
<accession>A0A3P7N3M7</accession>
<dbReference type="OrthoDB" id="6129702at2759"/>
<evidence type="ECO:0000313" key="2">
    <source>
        <dbReference type="Proteomes" id="UP000281553"/>
    </source>
</evidence>
<evidence type="ECO:0000313" key="1">
    <source>
        <dbReference type="EMBL" id="VDN25631.1"/>
    </source>
</evidence>
<organism evidence="1 2">
    <name type="scientific">Dibothriocephalus latus</name>
    <name type="common">Fish tapeworm</name>
    <name type="synonym">Diphyllobothrium latum</name>
    <dbReference type="NCBI Taxonomy" id="60516"/>
    <lineage>
        <taxon>Eukaryota</taxon>
        <taxon>Metazoa</taxon>
        <taxon>Spiralia</taxon>
        <taxon>Lophotrochozoa</taxon>
        <taxon>Platyhelminthes</taxon>
        <taxon>Cestoda</taxon>
        <taxon>Eucestoda</taxon>
        <taxon>Diphyllobothriidea</taxon>
        <taxon>Diphyllobothriidae</taxon>
        <taxon>Dibothriocephalus</taxon>
    </lineage>
</organism>
<reference evidence="1 2" key="1">
    <citation type="submission" date="2018-11" db="EMBL/GenBank/DDBJ databases">
        <authorList>
            <consortium name="Pathogen Informatics"/>
        </authorList>
    </citation>
    <scope>NUCLEOTIDE SEQUENCE [LARGE SCALE GENOMIC DNA]</scope>
</reference>
<dbReference type="InterPro" id="IPR053041">
    <property type="entry name" value="Transglut-like_Superfamily_Mod"/>
</dbReference>